<keyword evidence="2 6" id="KW-0489">Methyltransferase</keyword>
<feature type="region of interest" description="Disordered" evidence="7">
    <location>
        <begin position="189"/>
        <end position="248"/>
    </location>
</feature>
<feature type="compositionally biased region" description="Basic residues" evidence="7">
    <location>
        <begin position="393"/>
        <end position="402"/>
    </location>
</feature>
<dbReference type="InterPro" id="IPR024160">
    <property type="entry name" value="BIN3_SAM-bd_dom"/>
</dbReference>
<feature type="compositionally biased region" description="Basic and acidic residues" evidence="7">
    <location>
        <begin position="498"/>
        <end position="519"/>
    </location>
</feature>
<feature type="compositionally biased region" description="Basic residues" evidence="7">
    <location>
        <begin position="213"/>
        <end position="224"/>
    </location>
</feature>
<reference evidence="9" key="1">
    <citation type="submission" date="2025-08" db="UniProtKB">
        <authorList>
            <consortium name="Ensembl"/>
        </authorList>
    </citation>
    <scope>IDENTIFICATION</scope>
</reference>
<dbReference type="EC" id="2.1.1.-" evidence="6"/>
<dbReference type="Gene3D" id="3.40.50.150">
    <property type="entry name" value="Vaccinia Virus protein VP39"/>
    <property type="match status" value="1"/>
</dbReference>
<evidence type="ECO:0000256" key="2">
    <source>
        <dbReference type="ARBA" id="ARBA00022603"/>
    </source>
</evidence>
<dbReference type="CDD" id="cd02440">
    <property type="entry name" value="AdoMet_MTases"/>
    <property type="match status" value="2"/>
</dbReference>
<feature type="region of interest" description="Disordered" evidence="7">
    <location>
        <begin position="307"/>
        <end position="402"/>
    </location>
</feature>
<gene>
    <name evidence="9" type="primary">LOC109884346</name>
</gene>
<dbReference type="Pfam" id="PF06859">
    <property type="entry name" value="Bin3"/>
    <property type="match status" value="1"/>
</dbReference>
<dbReference type="InterPro" id="IPR029063">
    <property type="entry name" value="SAM-dependent_MTases_sf"/>
</dbReference>
<feature type="region of interest" description="Disordered" evidence="7">
    <location>
        <begin position="831"/>
        <end position="893"/>
    </location>
</feature>
<comment type="similarity">
    <text evidence="1 6">Belongs to the methyltransferase superfamily.</text>
</comment>
<reference evidence="9" key="2">
    <citation type="submission" date="2025-09" db="UniProtKB">
        <authorList>
            <consortium name="Ensembl"/>
        </authorList>
    </citation>
    <scope>IDENTIFICATION</scope>
</reference>
<name>A0A8C7MXD0_ONCKI</name>
<dbReference type="SUPFAM" id="SSF53335">
    <property type="entry name" value="S-adenosyl-L-methionine-dependent methyltransferases"/>
    <property type="match status" value="1"/>
</dbReference>
<evidence type="ECO:0000256" key="5">
    <source>
        <dbReference type="PROSITE-ProRule" id="PRU00848"/>
    </source>
</evidence>
<dbReference type="GO" id="GO:0032259">
    <property type="term" value="P:methylation"/>
    <property type="evidence" value="ECO:0007669"/>
    <property type="project" value="UniProtKB-KW"/>
</dbReference>
<feature type="region of interest" description="Disordered" evidence="7">
    <location>
        <begin position="58"/>
        <end position="133"/>
    </location>
</feature>
<evidence type="ECO:0000256" key="4">
    <source>
        <dbReference type="ARBA" id="ARBA00022691"/>
    </source>
</evidence>
<dbReference type="GO" id="GO:0040031">
    <property type="term" value="P:snRNA modification"/>
    <property type="evidence" value="ECO:0007669"/>
    <property type="project" value="TreeGrafter"/>
</dbReference>
<evidence type="ECO:0000313" key="9">
    <source>
        <dbReference type="Ensembl" id="ENSOKIP00005086392.1"/>
    </source>
</evidence>
<evidence type="ECO:0000256" key="6">
    <source>
        <dbReference type="RuleBase" id="RU367087"/>
    </source>
</evidence>
<feature type="compositionally biased region" description="Basic residues" evidence="7">
    <location>
        <begin position="695"/>
        <end position="704"/>
    </location>
</feature>
<feature type="region of interest" description="Disordered" evidence="7">
    <location>
        <begin position="498"/>
        <end position="548"/>
    </location>
</feature>
<dbReference type="AlphaFoldDB" id="A0A8C7MXD0"/>
<keyword evidence="4 5" id="KW-0949">S-adenosyl-L-methionine</keyword>
<dbReference type="InterPro" id="IPR039772">
    <property type="entry name" value="Bin3-like"/>
</dbReference>
<dbReference type="GO" id="GO:0017069">
    <property type="term" value="F:snRNA binding"/>
    <property type="evidence" value="ECO:0007669"/>
    <property type="project" value="TreeGrafter"/>
</dbReference>
<protein>
    <recommendedName>
        <fullName evidence="6">RNA methyltransferase</fullName>
        <ecNumber evidence="6">2.1.1.-</ecNumber>
    </recommendedName>
</protein>
<feature type="compositionally biased region" description="Polar residues" evidence="7">
    <location>
        <begin position="870"/>
        <end position="893"/>
    </location>
</feature>
<dbReference type="GeneTree" id="ENSGT00940000153993"/>
<feature type="region of interest" description="Disordered" evidence="7">
    <location>
        <begin position="1"/>
        <end position="36"/>
    </location>
</feature>
<proteinExistence type="inferred from homology"/>
<sequence length="893" mass="98209">MIRMSLDKETVLPRDGRGDAAVPEGPASGGGGGVDRVGGVMMSPHPPCLGPTGFTGSLVLTEQPHPHGPKTRSTHPLKTKNGLQPLHNNPQVFPPGQQQRMGKRRYSLGGSFKHPGFGKRRRRANSDSQSDPVLPSNFLLGGNIFDPLNLNSLMDEEVSRTLNAETPKSSPLPARARDPVEILVPRDITDPLNLKSGGGEGEEGGGVLVSPMKNRKRHRNRHHGGGGGGAQPEPPTQAEGSKVEAGGDSGTVGEVLALFPASVSVTGELAAVPEAPREGLSGSTVPQSPLPYELNTTINCRDEVVPPILPRRHTHPPLGSTSKPRPHGDGGHRQRKRRRTTSTRSDHSSVTPTPALTTAPPNTFHTPLVPGSGLRVQRSGSVVGGQQQPQSSFRHKPQKKKNRFQHGNYSRYYGYHGYYGYRDGQVGRFEDPRLGLLRPDWFRGKTVLDIGCSTGHLTLAIARHFNPAHILGIDVDRRLVHAARQNIRHFLSERLTQDARSREEGIGERGGESKQKAETAEQSEGRTQSGTKMASGTAEKKMEEEGQNEECSALEELKRTLTLLSPSSGSRGVGRPLPPFPLSFRVCRGPMAAPPLFPPSTLAHGTPGTFPNNVSFITGDYMEDRELCPHGDDLTAGYDVILCLGVTKWVQLHGGDGGVVRMFRQIYTHLRPGGILLLEPQPWSSYCRSKNTTVHTHHRTHTPRNTHTTEHTHHGTHTPRNTHTTGTHTPRNTHTTVHTHHGNTHTTEHTHHGTHTPRNTHTTEHTHHGTHTLQCTHTHHHSTHTHIHHGTHTHHHHGTHTHTHHHGTHTPSRYTHTITVHTHTTTVHTHTTITVHTHTPSRYTNTHHHGTHTPSRYTHTHTHHHGTHTPSRYTHTHTPSRYTHTGSYRHQLT</sequence>
<evidence type="ECO:0000313" key="10">
    <source>
        <dbReference type="Proteomes" id="UP000694557"/>
    </source>
</evidence>
<evidence type="ECO:0000256" key="1">
    <source>
        <dbReference type="ARBA" id="ARBA00008361"/>
    </source>
</evidence>
<feature type="compositionally biased region" description="Gly residues" evidence="7">
    <location>
        <begin position="196"/>
        <end position="207"/>
    </location>
</feature>
<feature type="compositionally biased region" description="Polar residues" evidence="7">
    <location>
        <begin position="520"/>
        <end position="534"/>
    </location>
</feature>
<dbReference type="PANTHER" id="PTHR12315:SF0">
    <property type="entry name" value="7SK SNRNA METHYLPHOSPHATE CAPPING ENZYME"/>
    <property type="match status" value="1"/>
</dbReference>
<keyword evidence="3 6" id="KW-0808">Transferase</keyword>
<feature type="compositionally biased region" description="Basic residues" evidence="7">
    <location>
        <begin position="67"/>
        <end position="78"/>
    </location>
</feature>
<feature type="compositionally biased region" description="Polar residues" evidence="7">
    <location>
        <begin position="86"/>
        <end position="100"/>
    </location>
</feature>
<dbReference type="GO" id="GO:0008171">
    <property type="term" value="F:O-methyltransferase activity"/>
    <property type="evidence" value="ECO:0007669"/>
    <property type="project" value="UniProtKB-UniRule"/>
</dbReference>
<dbReference type="InterPro" id="IPR025714">
    <property type="entry name" value="Methyltranfer_dom"/>
</dbReference>
<keyword evidence="10" id="KW-1185">Reference proteome</keyword>
<dbReference type="InterPro" id="IPR010675">
    <property type="entry name" value="Bin3_C"/>
</dbReference>
<feature type="compositionally biased region" description="Basic residues" evidence="7">
    <location>
        <begin position="858"/>
        <end position="867"/>
    </location>
</feature>
<evidence type="ECO:0000256" key="3">
    <source>
        <dbReference type="ARBA" id="ARBA00022679"/>
    </source>
</evidence>
<feature type="compositionally biased region" description="Low complexity" evidence="7">
    <location>
        <begin position="348"/>
        <end position="361"/>
    </location>
</feature>
<feature type="compositionally biased region" description="Low complexity" evidence="7">
    <location>
        <begin position="371"/>
        <end position="392"/>
    </location>
</feature>
<feature type="compositionally biased region" description="Gly residues" evidence="7">
    <location>
        <begin position="27"/>
        <end position="36"/>
    </location>
</feature>
<dbReference type="Ensembl" id="ENSOKIT00005092396.1">
    <property type="protein sequence ID" value="ENSOKIP00005086392.1"/>
    <property type="gene ID" value="ENSOKIG00005037638.1"/>
</dbReference>
<evidence type="ECO:0000259" key="8">
    <source>
        <dbReference type="PROSITE" id="PS51515"/>
    </source>
</evidence>
<feature type="region of interest" description="Disordered" evidence="7">
    <location>
        <begin position="694"/>
        <end position="812"/>
    </location>
</feature>
<dbReference type="Proteomes" id="UP000694557">
    <property type="component" value="Unassembled WGS sequence"/>
</dbReference>
<organism evidence="9 10">
    <name type="scientific">Oncorhynchus kisutch</name>
    <name type="common">Coho salmon</name>
    <name type="synonym">Salmo kisutch</name>
    <dbReference type="NCBI Taxonomy" id="8019"/>
    <lineage>
        <taxon>Eukaryota</taxon>
        <taxon>Metazoa</taxon>
        <taxon>Chordata</taxon>
        <taxon>Craniata</taxon>
        <taxon>Vertebrata</taxon>
        <taxon>Euteleostomi</taxon>
        <taxon>Actinopterygii</taxon>
        <taxon>Neopterygii</taxon>
        <taxon>Teleostei</taxon>
        <taxon>Protacanthopterygii</taxon>
        <taxon>Salmoniformes</taxon>
        <taxon>Salmonidae</taxon>
        <taxon>Salmoninae</taxon>
        <taxon>Oncorhynchus</taxon>
    </lineage>
</organism>
<accession>A0A8C7MXD0</accession>
<dbReference type="Pfam" id="PF13847">
    <property type="entry name" value="Methyltransf_31"/>
    <property type="match status" value="1"/>
</dbReference>
<dbReference type="PANTHER" id="PTHR12315">
    <property type="entry name" value="BICOID-INTERACTING PROTEIN RELATED"/>
    <property type="match status" value="1"/>
</dbReference>
<feature type="compositionally biased region" description="Basic and acidic residues" evidence="7">
    <location>
        <begin position="1"/>
        <end position="18"/>
    </location>
</feature>
<evidence type="ECO:0000256" key="7">
    <source>
        <dbReference type="SAM" id="MobiDB-lite"/>
    </source>
</evidence>
<feature type="compositionally biased region" description="Low complexity" evidence="7">
    <location>
        <begin position="718"/>
        <end position="736"/>
    </location>
</feature>
<feature type="compositionally biased region" description="Basic residues" evidence="7">
    <location>
        <begin position="777"/>
        <end position="808"/>
    </location>
</feature>
<feature type="domain" description="Bin3-type SAM" evidence="8">
    <location>
        <begin position="431"/>
        <end position="769"/>
    </location>
</feature>
<dbReference type="GO" id="GO:0008173">
    <property type="term" value="F:RNA methyltransferase activity"/>
    <property type="evidence" value="ECO:0007669"/>
    <property type="project" value="UniProtKB-UniRule"/>
</dbReference>
<dbReference type="PROSITE" id="PS51515">
    <property type="entry name" value="BIN3_SAM"/>
    <property type="match status" value="1"/>
</dbReference>